<dbReference type="RefSeq" id="WP_245804886.1">
    <property type="nucleotide sequence ID" value="NZ_FPJG01000006.1"/>
</dbReference>
<keyword evidence="1" id="KW-1133">Transmembrane helix</keyword>
<evidence type="ECO:0000313" key="2">
    <source>
        <dbReference type="EMBL" id="SFW51050.1"/>
    </source>
</evidence>
<keyword evidence="1" id="KW-0472">Membrane</keyword>
<dbReference type="STRING" id="546364.SAMN04489730_1020"/>
<organism evidence="2 3">
    <name type="scientific">Amycolatopsis australiensis</name>
    <dbReference type="NCBI Taxonomy" id="546364"/>
    <lineage>
        <taxon>Bacteria</taxon>
        <taxon>Bacillati</taxon>
        <taxon>Actinomycetota</taxon>
        <taxon>Actinomycetes</taxon>
        <taxon>Pseudonocardiales</taxon>
        <taxon>Pseudonocardiaceae</taxon>
        <taxon>Amycolatopsis</taxon>
    </lineage>
</organism>
<reference evidence="3" key="1">
    <citation type="submission" date="2016-11" db="EMBL/GenBank/DDBJ databases">
        <authorList>
            <person name="Varghese N."/>
            <person name="Submissions S."/>
        </authorList>
    </citation>
    <scope>NUCLEOTIDE SEQUENCE [LARGE SCALE GENOMIC DNA]</scope>
    <source>
        <strain evidence="3">DSM 44671</strain>
    </source>
</reference>
<keyword evidence="3" id="KW-1185">Reference proteome</keyword>
<dbReference type="Proteomes" id="UP000182740">
    <property type="component" value="Unassembled WGS sequence"/>
</dbReference>
<dbReference type="InterPro" id="IPR046671">
    <property type="entry name" value="DUF6541"/>
</dbReference>
<accession>A0A1K1PTK1</accession>
<feature type="transmembrane region" description="Helical" evidence="1">
    <location>
        <begin position="78"/>
        <end position="102"/>
    </location>
</feature>
<dbReference type="AlphaFoldDB" id="A0A1K1PTK1"/>
<name>A0A1K1PTK1_9PSEU</name>
<dbReference type="Pfam" id="PF20176">
    <property type="entry name" value="DUF6541"/>
    <property type="match status" value="1"/>
</dbReference>
<gene>
    <name evidence="2" type="ORF">SAMN04489730_1020</name>
</gene>
<evidence type="ECO:0000313" key="3">
    <source>
        <dbReference type="Proteomes" id="UP000182740"/>
    </source>
</evidence>
<feature type="transmembrane region" description="Helical" evidence="1">
    <location>
        <begin position="36"/>
        <end position="58"/>
    </location>
</feature>
<keyword evidence="1" id="KW-0812">Transmembrane</keyword>
<protein>
    <submittedName>
        <fullName evidence="2">Uncharacterized protein</fullName>
    </submittedName>
</protein>
<sequence>MAKRYSPTVPIGLLTPEHPADHCRLPRHRAFRLRPVVVIAVPGLLTGLAAGLRGWALAGTAPLLSYAIGGLTGPWAAAAGWSFTPLTYAVSTVVFTAIAYGVRKPAVRRRPPEPEPGLWARRGHLAVVACLLFAAAAGCYATLRGLGRIGALPQGFDAVYHGNAVRYIADTGDRSLFGTGHVNWYGDARTPCCCRDCRRCPW</sequence>
<feature type="transmembrane region" description="Helical" evidence="1">
    <location>
        <begin position="123"/>
        <end position="143"/>
    </location>
</feature>
<evidence type="ECO:0000256" key="1">
    <source>
        <dbReference type="SAM" id="Phobius"/>
    </source>
</evidence>
<proteinExistence type="predicted"/>
<dbReference type="EMBL" id="FPJG01000006">
    <property type="protein sequence ID" value="SFW51050.1"/>
    <property type="molecule type" value="Genomic_DNA"/>
</dbReference>